<name>A0A5M6IVJ2_9PROT</name>
<accession>A0A5M6IVJ2</accession>
<dbReference type="Pfam" id="PF04466">
    <property type="entry name" value="Terminase_3"/>
    <property type="match status" value="1"/>
</dbReference>
<dbReference type="Pfam" id="PF17289">
    <property type="entry name" value="Terminase_6C"/>
    <property type="match status" value="1"/>
</dbReference>
<keyword evidence="5" id="KW-1185">Reference proteome</keyword>
<dbReference type="Proteomes" id="UP000325255">
    <property type="component" value="Unassembled WGS sequence"/>
</dbReference>
<proteinExistence type="predicted"/>
<dbReference type="InterPro" id="IPR006437">
    <property type="entry name" value="Phage_terminase_lsu"/>
</dbReference>
<organism evidence="4 5">
    <name type="scientific">Rhodovastum atsumiense</name>
    <dbReference type="NCBI Taxonomy" id="504468"/>
    <lineage>
        <taxon>Bacteria</taxon>
        <taxon>Pseudomonadati</taxon>
        <taxon>Pseudomonadota</taxon>
        <taxon>Alphaproteobacteria</taxon>
        <taxon>Acetobacterales</taxon>
        <taxon>Acetobacteraceae</taxon>
        <taxon>Rhodovastum</taxon>
    </lineage>
</organism>
<evidence type="ECO:0000259" key="2">
    <source>
        <dbReference type="Pfam" id="PF04466"/>
    </source>
</evidence>
<feature type="domain" description="Terminase large subunit gp17-like C-terminal" evidence="3">
    <location>
        <begin position="253"/>
        <end position="401"/>
    </location>
</feature>
<evidence type="ECO:0000313" key="5">
    <source>
        <dbReference type="Proteomes" id="UP000325255"/>
    </source>
</evidence>
<dbReference type="NCBIfam" id="TIGR01547">
    <property type="entry name" value="phage_term_2"/>
    <property type="match status" value="1"/>
</dbReference>
<dbReference type="InterPro" id="IPR027417">
    <property type="entry name" value="P-loop_NTPase"/>
</dbReference>
<sequence>MGTAAAIEFPAKLDFLFEPAPFKVLHGGRGSSKSWSVARALLILGAQRPLRILCAREYQTSIKESVHKLLSDQIEMLGLRHLYTVQEKTIFGANGTEFIFAGMHLNSNKIRSTEGVNITWVEEAQVVSKESWEALLPTVMRRDGSEIWITFNPDLETDETYKQFVLSPPPGAIVQQVNYYDNPWFPKRLLPLVEHLKATDLDAYANVYLGECRKNVVGALWTKEMLAYLREPAVEDIAAREAMRARMARIVVAVDPSGCSGPDDKRSDEIGIVVVGLGRDGIAVVLEDLSGRFSPDGWAKRALDAFDAWRADRIVAEKNFGGAMVESTIQTARRNAPVKLVTASHGKLQRAEPIAALYEQKKVHHAGAFPDLEQQLCHFSTAGYQGKRSPDHADACIWGLTELMLGDSTYDTSMNWV</sequence>
<evidence type="ECO:0000259" key="3">
    <source>
        <dbReference type="Pfam" id="PF17289"/>
    </source>
</evidence>
<evidence type="ECO:0000256" key="1">
    <source>
        <dbReference type="ARBA" id="ARBA00022612"/>
    </source>
</evidence>
<reference evidence="4 5" key="1">
    <citation type="submission" date="2019-09" db="EMBL/GenBank/DDBJ databases">
        <title>Genome sequence of Rhodovastum atsumiense, a diverse member of the Acetobacteraceae family of non-sulfur purple photosynthetic bacteria.</title>
        <authorList>
            <person name="Meyer T."/>
            <person name="Kyndt J."/>
        </authorList>
    </citation>
    <scope>NUCLEOTIDE SEQUENCE [LARGE SCALE GENOMIC DNA]</scope>
    <source>
        <strain evidence="4 5">DSM 21279</strain>
    </source>
</reference>
<dbReference type="RefSeq" id="WP_150041141.1">
    <property type="nucleotide sequence ID" value="NZ_OW485605.1"/>
</dbReference>
<feature type="domain" description="Phage terminase large subunit N-terminal" evidence="2">
    <location>
        <begin position="22"/>
        <end position="211"/>
    </location>
</feature>
<dbReference type="PANTHER" id="PTHR39184">
    <property type="match status" value="1"/>
</dbReference>
<dbReference type="Gene3D" id="3.40.50.300">
    <property type="entry name" value="P-loop containing nucleotide triphosphate hydrolases"/>
    <property type="match status" value="1"/>
</dbReference>
<gene>
    <name evidence="4" type="ORF">F1189_12605</name>
</gene>
<dbReference type="InterPro" id="IPR035421">
    <property type="entry name" value="Terminase_6C"/>
</dbReference>
<dbReference type="AlphaFoldDB" id="A0A5M6IVJ2"/>
<dbReference type="PANTHER" id="PTHR39184:SF1">
    <property type="entry name" value="PBSX PHAGE TERMINASE LARGE SUBUNIT"/>
    <property type="match status" value="1"/>
</dbReference>
<dbReference type="EMBL" id="VWPK01000017">
    <property type="protein sequence ID" value="KAA5611867.1"/>
    <property type="molecule type" value="Genomic_DNA"/>
</dbReference>
<dbReference type="Gene3D" id="3.30.420.240">
    <property type="match status" value="1"/>
</dbReference>
<dbReference type="InterPro" id="IPR035412">
    <property type="entry name" value="Terminase_L_N"/>
</dbReference>
<dbReference type="OrthoDB" id="4519042at2"/>
<dbReference type="InterPro" id="IPR052380">
    <property type="entry name" value="Viral_DNA_packaging_terminase"/>
</dbReference>
<keyword evidence="1" id="KW-1188">Viral release from host cell</keyword>
<evidence type="ECO:0000313" key="4">
    <source>
        <dbReference type="EMBL" id="KAA5611867.1"/>
    </source>
</evidence>
<comment type="caution">
    <text evidence="4">The sequence shown here is derived from an EMBL/GenBank/DDBJ whole genome shotgun (WGS) entry which is preliminary data.</text>
</comment>
<protein>
    <submittedName>
        <fullName evidence="4">PBSX family phage terminase large subunit</fullName>
    </submittedName>
</protein>